<dbReference type="SUPFAM" id="SSF53474">
    <property type="entry name" value="alpha/beta-Hydrolases"/>
    <property type="match status" value="1"/>
</dbReference>
<reference evidence="2 3" key="1">
    <citation type="submission" date="2019-07" db="EMBL/GenBank/DDBJ databases">
        <title>Whole genome shotgun sequence of Oceanithermus desulfurans NBRC 100063.</title>
        <authorList>
            <person name="Hosoyama A."/>
            <person name="Uohara A."/>
            <person name="Ohji S."/>
            <person name="Ichikawa N."/>
        </authorList>
    </citation>
    <scope>NUCLEOTIDE SEQUENCE [LARGE SCALE GENOMIC DNA]</scope>
    <source>
        <strain evidence="2 3">NBRC 100063</strain>
    </source>
</reference>
<dbReference type="Gene3D" id="3.40.50.1820">
    <property type="entry name" value="alpha/beta hydrolase"/>
    <property type="match status" value="1"/>
</dbReference>
<dbReference type="EMBL" id="BJXN01000014">
    <property type="protein sequence ID" value="GEM90488.1"/>
    <property type="molecule type" value="Genomic_DNA"/>
</dbReference>
<accession>A0A511RLF4</accession>
<protein>
    <recommendedName>
        <fullName evidence="4">Alpha/beta hydrolase</fullName>
    </recommendedName>
</protein>
<dbReference type="Proteomes" id="UP000321827">
    <property type="component" value="Unassembled WGS sequence"/>
</dbReference>
<sequence length="305" mass="33535">MAFVDGKRGAHAFGADFQVLDAEGAVEAGALQEFGVECGHAAILCQDTGVETIAYLPGYLSPPSGFRMLAERLEGYAHVELERRPTPAQQLEAWATELPEEAHLVASFEAGLAAVRLASEKRARSLTWFSPYARSDAALKARARALAWALDAGGIEGFARVARPLFFGSLMLERGEELIAAWREGLAPAGVAAWARSLVELGDERRWLRTLQQLPVMSVVGAEDAFAPMRYAHEVTEWVPELKGILVTLDGAGHFSFWENPREATSVARGFIERYREFVEGPAEWQAEEEDEAPPLLRFDPEAPR</sequence>
<dbReference type="AlphaFoldDB" id="A0A511RLF4"/>
<name>A0A511RLF4_9DEIN</name>
<feature type="region of interest" description="Disordered" evidence="1">
    <location>
        <begin position="283"/>
        <end position="305"/>
    </location>
</feature>
<gene>
    <name evidence="2" type="ORF">ODE01S_19220</name>
</gene>
<organism evidence="2 3">
    <name type="scientific">Oceanithermus desulfurans NBRC 100063</name>
    <dbReference type="NCBI Taxonomy" id="1227550"/>
    <lineage>
        <taxon>Bacteria</taxon>
        <taxon>Thermotogati</taxon>
        <taxon>Deinococcota</taxon>
        <taxon>Deinococci</taxon>
        <taxon>Thermales</taxon>
        <taxon>Thermaceae</taxon>
        <taxon>Oceanithermus</taxon>
    </lineage>
</organism>
<evidence type="ECO:0000313" key="3">
    <source>
        <dbReference type="Proteomes" id="UP000321827"/>
    </source>
</evidence>
<evidence type="ECO:0000313" key="2">
    <source>
        <dbReference type="EMBL" id="GEM90488.1"/>
    </source>
</evidence>
<dbReference type="InterPro" id="IPR029058">
    <property type="entry name" value="AB_hydrolase_fold"/>
</dbReference>
<proteinExistence type="predicted"/>
<evidence type="ECO:0008006" key="4">
    <source>
        <dbReference type="Google" id="ProtNLM"/>
    </source>
</evidence>
<comment type="caution">
    <text evidence="2">The sequence shown here is derived from an EMBL/GenBank/DDBJ whole genome shotgun (WGS) entry which is preliminary data.</text>
</comment>
<evidence type="ECO:0000256" key="1">
    <source>
        <dbReference type="SAM" id="MobiDB-lite"/>
    </source>
</evidence>